<proteinExistence type="predicted"/>
<accession>A0A0H5NLP9</accession>
<evidence type="ECO:0000256" key="1">
    <source>
        <dbReference type="SAM" id="Phobius"/>
    </source>
</evidence>
<name>A0A0H5NLP9_NOCFR</name>
<dbReference type="GeneID" id="61133010"/>
<dbReference type="KEGG" id="nfr:ERS450000_01847"/>
<dbReference type="RefSeq" id="WP_011208782.1">
    <property type="nucleotide sequence ID" value="NZ_CAACYE020000001.1"/>
</dbReference>
<dbReference type="SUPFAM" id="SSF54637">
    <property type="entry name" value="Thioesterase/thiol ester dehydrase-isomerase"/>
    <property type="match status" value="1"/>
</dbReference>
<sequence length="123" mass="13213">MTAPAPVSFGPLTESDFLGHRAAARHPGMLESRVATEEFTVAAAPLAAGLLASFATGWLGADTVRRFRTRCTRALWPGDTLTCSGYVVQRYVEDGEDRVDVALTGLDQEGEVVIRAWASFAAR</sequence>
<protein>
    <recommendedName>
        <fullName evidence="4">MaoC-like domain-containing protein</fullName>
    </recommendedName>
</protein>
<gene>
    <name evidence="2" type="ORF">ERS450000_01847</name>
</gene>
<feature type="transmembrane region" description="Helical" evidence="1">
    <location>
        <begin position="39"/>
        <end position="60"/>
    </location>
</feature>
<organism evidence="2 3">
    <name type="scientific">Nocardia farcinica</name>
    <dbReference type="NCBI Taxonomy" id="37329"/>
    <lineage>
        <taxon>Bacteria</taxon>
        <taxon>Bacillati</taxon>
        <taxon>Actinomycetota</taxon>
        <taxon>Actinomycetes</taxon>
        <taxon>Mycobacteriales</taxon>
        <taxon>Nocardiaceae</taxon>
        <taxon>Nocardia</taxon>
    </lineage>
</organism>
<dbReference type="Gene3D" id="3.10.129.10">
    <property type="entry name" value="Hotdog Thioesterase"/>
    <property type="match status" value="1"/>
</dbReference>
<dbReference type="EMBL" id="LN868938">
    <property type="protein sequence ID" value="CRY76423.1"/>
    <property type="molecule type" value="Genomic_DNA"/>
</dbReference>
<dbReference type="OMA" id="TCSGYVV"/>
<keyword evidence="1" id="KW-0472">Membrane</keyword>
<keyword evidence="1" id="KW-0812">Transmembrane</keyword>
<dbReference type="Proteomes" id="UP000057820">
    <property type="component" value="Chromosome 1"/>
</dbReference>
<evidence type="ECO:0008006" key="4">
    <source>
        <dbReference type="Google" id="ProtNLM"/>
    </source>
</evidence>
<evidence type="ECO:0000313" key="3">
    <source>
        <dbReference type="Proteomes" id="UP000057820"/>
    </source>
</evidence>
<evidence type="ECO:0000313" key="2">
    <source>
        <dbReference type="EMBL" id="CRY76423.1"/>
    </source>
</evidence>
<keyword evidence="1" id="KW-1133">Transmembrane helix</keyword>
<dbReference type="AlphaFoldDB" id="A0A0H5NLP9"/>
<reference evidence="3" key="1">
    <citation type="submission" date="2015-03" db="EMBL/GenBank/DDBJ databases">
        <authorList>
            <consortium name="Pathogen Informatics"/>
        </authorList>
    </citation>
    <scope>NUCLEOTIDE SEQUENCE [LARGE SCALE GENOMIC DNA]</scope>
    <source>
        <strain evidence="3">NCTC11134</strain>
    </source>
</reference>
<dbReference type="InterPro" id="IPR029069">
    <property type="entry name" value="HotDog_dom_sf"/>
</dbReference>